<keyword evidence="2 5" id="KW-0813">Transport</keyword>
<feature type="coiled-coil region" evidence="6">
    <location>
        <begin position="23"/>
        <end position="57"/>
    </location>
</feature>
<dbReference type="AlphaFoldDB" id="A0A8S4AAY9"/>
<organism evidence="7 8">
    <name type="scientific">Candidula unifasciata</name>
    <dbReference type="NCBI Taxonomy" id="100452"/>
    <lineage>
        <taxon>Eukaryota</taxon>
        <taxon>Metazoa</taxon>
        <taxon>Spiralia</taxon>
        <taxon>Lophotrochozoa</taxon>
        <taxon>Mollusca</taxon>
        <taxon>Gastropoda</taxon>
        <taxon>Heterobranchia</taxon>
        <taxon>Euthyneura</taxon>
        <taxon>Panpulmonata</taxon>
        <taxon>Eupulmonata</taxon>
        <taxon>Stylommatophora</taxon>
        <taxon>Helicina</taxon>
        <taxon>Helicoidea</taxon>
        <taxon>Geomitridae</taxon>
        <taxon>Candidula</taxon>
    </lineage>
</organism>
<evidence type="ECO:0000256" key="3">
    <source>
        <dbReference type="ARBA" id="ARBA00022781"/>
    </source>
</evidence>
<dbReference type="GO" id="GO:0016887">
    <property type="term" value="F:ATP hydrolysis activity"/>
    <property type="evidence" value="ECO:0007669"/>
    <property type="project" value="TreeGrafter"/>
</dbReference>
<dbReference type="Proteomes" id="UP000678393">
    <property type="component" value="Unassembled WGS sequence"/>
</dbReference>
<dbReference type="Gene3D" id="1.20.5.2950">
    <property type="match status" value="1"/>
</dbReference>
<gene>
    <name evidence="7" type="ORF">CUNI_LOCUS20779</name>
</gene>
<dbReference type="InterPro" id="IPR005124">
    <property type="entry name" value="V-ATPase_G"/>
</dbReference>
<name>A0A8S4AAY9_9EUPU</name>
<comment type="similarity">
    <text evidence="1 5">Belongs to the V-ATPase G subunit family.</text>
</comment>
<evidence type="ECO:0000256" key="6">
    <source>
        <dbReference type="SAM" id="Coils"/>
    </source>
</evidence>
<reference evidence="7" key="1">
    <citation type="submission" date="2021-04" db="EMBL/GenBank/DDBJ databases">
        <authorList>
            <consortium name="Molecular Ecology Group"/>
        </authorList>
    </citation>
    <scope>NUCLEOTIDE SEQUENCE</scope>
</reference>
<evidence type="ECO:0000313" key="8">
    <source>
        <dbReference type="Proteomes" id="UP000678393"/>
    </source>
</evidence>
<dbReference type="GO" id="GO:0046961">
    <property type="term" value="F:proton-transporting ATPase activity, rotational mechanism"/>
    <property type="evidence" value="ECO:0007669"/>
    <property type="project" value="InterPro"/>
</dbReference>
<protein>
    <recommendedName>
        <fullName evidence="5">V-type proton ATPase subunit G</fullName>
    </recommendedName>
</protein>
<dbReference type="GO" id="GO:0000221">
    <property type="term" value="C:vacuolar proton-transporting V-type ATPase, V1 domain"/>
    <property type="evidence" value="ECO:0007669"/>
    <property type="project" value="TreeGrafter"/>
</dbReference>
<dbReference type="NCBIfam" id="TIGR01147">
    <property type="entry name" value="V_ATP_synt_G"/>
    <property type="match status" value="1"/>
</dbReference>
<comment type="caution">
    <text evidence="7">The sequence shown here is derived from an EMBL/GenBank/DDBJ whole genome shotgun (WGS) entry which is preliminary data.</text>
</comment>
<dbReference type="PANTHER" id="PTHR12713:SF11">
    <property type="entry name" value="V-TYPE PROTON ATPASE SUBUNIT G"/>
    <property type="match status" value="1"/>
</dbReference>
<accession>A0A8S4AAY9</accession>
<evidence type="ECO:0000256" key="2">
    <source>
        <dbReference type="ARBA" id="ARBA00022448"/>
    </source>
</evidence>
<sequence length="116" mass="13553">MAQSNAGIQKLLDAEKKASALVSEARKRKVQKLKTAKKEAEVEINKCKEEKENQFKAYEHEIFSKKGNSEAQIQVLTNQKLKDQEYMLKNNQSRTMKTLLEQVFNIEIRLHENVRF</sequence>
<comment type="function">
    <text evidence="5">Subunit of the V1 complex of vacuolar(H+)-ATPase (V-ATPase), a multisubunit enzyme composed of a peripheral complex (V1) that hydrolyzes ATP and a membrane integral complex (V0) that translocates protons. V-ATPase is responsible for acidifying and maintaining the pH of intracellular compartments and in some cell types, is targeted to the plasma membrane, where it is responsible for acidifying the extracellular environment.</text>
</comment>
<evidence type="ECO:0000313" key="7">
    <source>
        <dbReference type="EMBL" id="CAG5135221.1"/>
    </source>
</evidence>
<keyword evidence="4 5" id="KW-0406">Ion transport</keyword>
<evidence type="ECO:0000256" key="5">
    <source>
        <dbReference type="RuleBase" id="RU364019"/>
    </source>
</evidence>
<dbReference type="Pfam" id="PF03179">
    <property type="entry name" value="V-ATPase_G"/>
    <property type="match status" value="1"/>
</dbReference>
<dbReference type="EMBL" id="CAJHNH020008035">
    <property type="protein sequence ID" value="CAG5135221.1"/>
    <property type="molecule type" value="Genomic_DNA"/>
</dbReference>
<dbReference type="PANTHER" id="PTHR12713">
    <property type="entry name" value="VACUOLAR ATP SYNTHASE SUBUNIT G"/>
    <property type="match status" value="1"/>
</dbReference>
<keyword evidence="8" id="KW-1185">Reference proteome</keyword>
<keyword evidence="3 5" id="KW-0375">Hydrogen ion transport</keyword>
<evidence type="ECO:0000256" key="1">
    <source>
        <dbReference type="ARBA" id="ARBA00010066"/>
    </source>
</evidence>
<dbReference type="FunFam" id="1.20.5.2950:FF:000001">
    <property type="entry name" value="V-type proton ATPase subunit G"/>
    <property type="match status" value="1"/>
</dbReference>
<keyword evidence="6" id="KW-0175">Coiled coil</keyword>
<dbReference type="OrthoDB" id="250802at2759"/>
<evidence type="ECO:0000256" key="4">
    <source>
        <dbReference type="ARBA" id="ARBA00023065"/>
    </source>
</evidence>
<comment type="subunit">
    <text evidence="5">V-ATPase is a heteromultimeric enzyme made up of two complexes: the ATP-hydrolytic V1 complex and the proton translocation V0 complex.</text>
</comment>
<proteinExistence type="inferred from homology"/>